<dbReference type="Proteomes" id="UP001050975">
    <property type="component" value="Unassembled WGS sequence"/>
</dbReference>
<evidence type="ECO:0000259" key="1">
    <source>
        <dbReference type="PROSITE" id="PS51186"/>
    </source>
</evidence>
<proteinExistence type="predicted"/>
<dbReference type="GO" id="GO:0016747">
    <property type="term" value="F:acyltransferase activity, transferring groups other than amino-acyl groups"/>
    <property type="evidence" value="ECO:0007669"/>
    <property type="project" value="InterPro"/>
</dbReference>
<dbReference type="RefSeq" id="WP_226591717.1">
    <property type="nucleotide sequence ID" value="NZ_BLAY01000204.1"/>
</dbReference>
<dbReference type="InterPro" id="IPR000182">
    <property type="entry name" value="GNAT_dom"/>
</dbReference>
<evidence type="ECO:0000313" key="2">
    <source>
        <dbReference type="EMBL" id="GET43175.1"/>
    </source>
</evidence>
<protein>
    <submittedName>
        <fullName evidence="2">GCN5-related N-acetyltransferase</fullName>
    </submittedName>
</protein>
<dbReference type="Pfam" id="PF00583">
    <property type="entry name" value="Acetyltransf_1"/>
    <property type="match status" value="1"/>
</dbReference>
<dbReference type="AlphaFoldDB" id="A0AAV3XMQ1"/>
<dbReference type="SUPFAM" id="SSF55729">
    <property type="entry name" value="Acyl-CoA N-acyltransferases (Nat)"/>
    <property type="match status" value="1"/>
</dbReference>
<dbReference type="CDD" id="cd04301">
    <property type="entry name" value="NAT_SF"/>
    <property type="match status" value="1"/>
</dbReference>
<organism evidence="2 3">
    <name type="scientific">Microseira wollei NIES-4236</name>
    <dbReference type="NCBI Taxonomy" id="2530354"/>
    <lineage>
        <taxon>Bacteria</taxon>
        <taxon>Bacillati</taxon>
        <taxon>Cyanobacteriota</taxon>
        <taxon>Cyanophyceae</taxon>
        <taxon>Oscillatoriophycideae</taxon>
        <taxon>Aerosakkonematales</taxon>
        <taxon>Aerosakkonemataceae</taxon>
        <taxon>Microseira</taxon>
    </lineage>
</organism>
<keyword evidence="3" id="KW-1185">Reference proteome</keyword>
<evidence type="ECO:0000313" key="3">
    <source>
        <dbReference type="Proteomes" id="UP001050975"/>
    </source>
</evidence>
<gene>
    <name evidence="2" type="ORF">MiSe_79960</name>
</gene>
<accession>A0AAV3XMQ1</accession>
<dbReference type="InterPro" id="IPR016181">
    <property type="entry name" value="Acyl_CoA_acyltransferase"/>
</dbReference>
<dbReference type="PROSITE" id="PS51186">
    <property type="entry name" value="GNAT"/>
    <property type="match status" value="1"/>
</dbReference>
<reference evidence="2" key="1">
    <citation type="submission" date="2019-10" db="EMBL/GenBank/DDBJ databases">
        <title>Draft genome sequece of Microseira wollei NIES-4236.</title>
        <authorList>
            <person name="Yamaguchi H."/>
            <person name="Suzuki S."/>
            <person name="Kawachi M."/>
        </authorList>
    </citation>
    <scope>NUCLEOTIDE SEQUENCE</scope>
    <source>
        <strain evidence="2">NIES-4236</strain>
    </source>
</reference>
<sequence length="171" mass="19070">MMVIVREASIGDVGAIARVHVNTWRTTYRGIIPEDYLANLSYEKREKGWVQILQNGDGFVYVAIDESGEIIGFACGGKERTGNAIYQGELMAIYILEAYQGRGIGRRLTLAVVERLAMLEIHSMLVWVLTENPACKFYQAMGGEKVYEQQIAIGGVQLDEVAYGWKDTSVI</sequence>
<dbReference type="Gene3D" id="3.40.630.30">
    <property type="match status" value="1"/>
</dbReference>
<feature type="domain" description="N-acetyltransferase" evidence="1">
    <location>
        <begin position="3"/>
        <end position="171"/>
    </location>
</feature>
<comment type="caution">
    <text evidence="2">The sequence shown here is derived from an EMBL/GenBank/DDBJ whole genome shotgun (WGS) entry which is preliminary data.</text>
</comment>
<name>A0AAV3XMQ1_9CYAN</name>
<dbReference type="EMBL" id="BLAY01000204">
    <property type="protein sequence ID" value="GET43175.1"/>
    <property type="molecule type" value="Genomic_DNA"/>
</dbReference>